<dbReference type="PATRIC" id="fig|1705565.3.peg.4406"/>
<name>A0A0M1P6X5_9BACL</name>
<dbReference type="Proteomes" id="UP000036932">
    <property type="component" value="Unassembled WGS sequence"/>
</dbReference>
<protein>
    <submittedName>
        <fullName evidence="1">Uncharacterized protein</fullName>
    </submittedName>
</protein>
<evidence type="ECO:0000313" key="1">
    <source>
        <dbReference type="EMBL" id="KOR89779.1"/>
    </source>
</evidence>
<gene>
    <name evidence="1" type="ORF">AM231_11960</name>
</gene>
<organism evidence="1 2">
    <name type="scientific">Paenibacillus solani</name>
    <dbReference type="NCBI Taxonomy" id="1705565"/>
    <lineage>
        <taxon>Bacteria</taxon>
        <taxon>Bacillati</taxon>
        <taxon>Bacillota</taxon>
        <taxon>Bacilli</taxon>
        <taxon>Bacillales</taxon>
        <taxon>Paenibacillaceae</taxon>
        <taxon>Paenibacillus</taxon>
    </lineage>
</organism>
<dbReference type="AlphaFoldDB" id="A0A0M1P6X5"/>
<keyword evidence="2" id="KW-1185">Reference proteome</keyword>
<proteinExistence type="predicted"/>
<sequence>MPFPMKSSGLGVHISRKLDVMVYLERSEHEGERLMHRSISLKYNPAMADLLWVQQRAVHSGSHPNNKQRFFE</sequence>
<dbReference type="EMBL" id="LIUT01000001">
    <property type="protein sequence ID" value="KOR89779.1"/>
    <property type="molecule type" value="Genomic_DNA"/>
</dbReference>
<accession>A0A0M1P6X5</accession>
<comment type="caution">
    <text evidence="1">The sequence shown here is derived from an EMBL/GenBank/DDBJ whole genome shotgun (WGS) entry which is preliminary data.</text>
</comment>
<evidence type="ECO:0000313" key="2">
    <source>
        <dbReference type="Proteomes" id="UP000036932"/>
    </source>
</evidence>
<reference evidence="2" key="1">
    <citation type="submission" date="2015-08" db="EMBL/GenBank/DDBJ databases">
        <title>Genome sequencing project for genomic taxonomy and phylogenomics of Bacillus-like bacteria.</title>
        <authorList>
            <person name="Liu B."/>
            <person name="Wang J."/>
            <person name="Zhu Y."/>
            <person name="Liu G."/>
            <person name="Chen Q."/>
            <person name="Chen Z."/>
            <person name="Lan J."/>
            <person name="Che J."/>
            <person name="Ge C."/>
            <person name="Shi H."/>
            <person name="Pan Z."/>
            <person name="Liu X."/>
        </authorList>
    </citation>
    <scope>NUCLEOTIDE SEQUENCE [LARGE SCALE GENOMIC DNA]</scope>
    <source>
        <strain evidence="2">FJAT-22460</strain>
    </source>
</reference>